<reference evidence="2 3" key="1">
    <citation type="journal article" date="2020" name="Microorganisms">
        <title>Osmotic Adaptation and Compatible Solute Biosynthesis of Phototrophic Bacteria as Revealed from Genome Analyses.</title>
        <authorList>
            <person name="Imhoff J.F."/>
            <person name="Rahn T."/>
            <person name="Kunzel S."/>
            <person name="Keller A."/>
            <person name="Neulinger S.C."/>
        </authorList>
    </citation>
    <scope>NUCLEOTIDE SEQUENCE [LARGE SCALE GENOMIC DNA]</scope>
    <source>
        <strain evidence="2 3">DSM 15382</strain>
    </source>
</reference>
<dbReference type="Pfam" id="PF02698">
    <property type="entry name" value="DUF218"/>
    <property type="match status" value="1"/>
</dbReference>
<sequence>MLAAQATKSPPRRNRRLRWLLLPVLPALLLLASFAWFLRQAAAPPAEAWRDTDGIAVLTGGAERVETGLRLLREGRGRVLLVSGAHRLVGLPEVARLAAMETEDLAGRVALGHEAATTRGNAAEIAAWAQAAGLRSVRIVTAGYHMPRALLELRRAMPETELVPHPVTPAPLRDAGAAARLRTWSLLGREYLKWLAVLAGLPGPAAPPVDARR</sequence>
<dbReference type="InterPro" id="IPR003848">
    <property type="entry name" value="DUF218"/>
</dbReference>
<evidence type="ECO:0000259" key="1">
    <source>
        <dbReference type="Pfam" id="PF02698"/>
    </source>
</evidence>
<evidence type="ECO:0000313" key="3">
    <source>
        <dbReference type="Proteomes" id="UP000697995"/>
    </source>
</evidence>
<dbReference type="EMBL" id="NRSG01000035">
    <property type="protein sequence ID" value="MBK1658006.1"/>
    <property type="molecule type" value="Genomic_DNA"/>
</dbReference>
<feature type="domain" description="DUF218" evidence="1">
    <location>
        <begin position="53"/>
        <end position="192"/>
    </location>
</feature>
<proteinExistence type="predicted"/>
<dbReference type="Proteomes" id="UP000697995">
    <property type="component" value="Unassembled WGS sequence"/>
</dbReference>
<protein>
    <recommendedName>
        <fullName evidence="1">DUF218 domain-containing protein</fullName>
    </recommendedName>
</protein>
<gene>
    <name evidence="2" type="ORF">CKO45_07155</name>
</gene>
<accession>A0ABS1CUN1</accession>
<dbReference type="PANTHER" id="PTHR30336">
    <property type="entry name" value="INNER MEMBRANE PROTEIN, PROBABLE PERMEASE"/>
    <property type="match status" value="1"/>
</dbReference>
<dbReference type="InterPro" id="IPR051599">
    <property type="entry name" value="Cell_Envelope_Assoc"/>
</dbReference>
<dbReference type="CDD" id="cd06259">
    <property type="entry name" value="YdcF-like"/>
    <property type="match status" value="1"/>
</dbReference>
<dbReference type="RefSeq" id="WP_133217939.1">
    <property type="nucleotide sequence ID" value="NZ_NRSG01000035.1"/>
</dbReference>
<evidence type="ECO:0000313" key="2">
    <source>
        <dbReference type="EMBL" id="MBK1658006.1"/>
    </source>
</evidence>
<dbReference type="PANTHER" id="PTHR30336:SF4">
    <property type="entry name" value="ENVELOPE BIOGENESIS FACTOR ELYC"/>
    <property type="match status" value="1"/>
</dbReference>
<organism evidence="2 3">
    <name type="scientific">Paracraurococcus ruber</name>
    <dbReference type="NCBI Taxonomy" id="77675"/>
    <lineage>
        <taxon>Bacteria</taxon>
        <taxon>Pseudomonadati</taxon>
        <taxon>Pseudomonadota</taxon>
        <taxon>Alphaproteobacteria</taxon>
        <taxon>Acetobacterales</taxon>
        <taxon>Roseomonadaceae</taxon>
        <taxon>Paracraurococcus</taxon>
    </lineage>
</organism>
<keyword evidence="3" id="KW-1185">Reference proteome</keyword>
<name>A0ABS1CUN1_9PROT</name>
<comment type="caution">
    <text evidence="2">The sequence shown here is derived from an EMBL/GenBank/DDBJ whole genome shotgun (WGS) entry which is preliminary data.</text>
</comment>